<dbReference type="EMBL" id="MU128922">
    <property type="protein sequence ID" value="KAF9518752.1"/>
    <property type="molecule type" value="Genomic_DNA"/>
</dbReference>
<feature type="compositionally biased region" description="Low complexity" evidence="1">
    <location>
        <begin position="168"/>
        <end position="184"/>
    </location>
</feature>
<gene>
    <name evidence="2" type="ORF">BS47DRAFT_194860</name>
</gene>
<keyword evidence="3" id="KW-1185">Reference proteome</keyword>
<protein>
    <submittedName>
        <fullName evidence="2">Uncharacterized protein</fullName>
    </submittedName>
</protein>
<reference evidence="2" key="1">
    <citation type="journal article" date="2020" name="Nat. Commun.">
        <title>Large-scale genome sequencing of mycorrhizal fungi provides insights into the early evolution of symbiotic traits.</title>
        <authorList>
            <person name="Miyauchi S."/>
            <person name="Kiss E."/>
            <person name="Kuo A."/>
            <person name="Drula E."/>
            <person name="Kohler A."/>
            <person name="Sanchez-Garcia M."/>
            <person name="Morin E."/>
            <person name="Andreopoulos B."/>
            <person name="Barry K.W."/>
            <person name="Bonito G."/>
            <person name="Buee M."/>
            <person name="Carver A."/>
            <person name="Chen C."/>
            <person name="Cichocki N."/>
            <person name="Clum A."/>
            <person name="Culley D."/>
            <person name="Crous P.W."/>
            <person name="Fauchery L."/>
            <person name="Girlanda M."/>
            <person name="Hayes R.D."/>
            <person name="Keri Z."/>
            <person name="LaButti K."/>
            <person name="Lipzen A."/>
            <person name="Lombard V."/>
            <person name="Magnuson J."/>
            <person name="Maillard F."/>
            <person name="Murat C."/>
            <person name="Nolan M."/>
            <person name="Ohm R.A."/>
            <person name="Pangilinan J."/>
            <person name="Pereira M.F."/>
            <person name="Perotto S."/>
            <person name="Peter M."/>
            <person name="Pfister S."/>
            <person name="Riley R."/>
            <person name="Sitrit Y."/>
            <person name="Stielow J.B."/>
            <person name="Szollosi G."/>
            <person name="Zifcakova L."/>
            <person name="Stursova M."/>
            <person name="Spatafora J.W."/>
            <person name="Tedersoo L."/>
            <person name="Vaario L.M."/>
            <person name="Yamada A."/>
            <person name="Yan M."/>
            <person name="Wang P."/>
            <person name="Xu J."/>
            <person name="Bruns T."/>
            <person name="Baldrian P."/>
            <person name="Vilgalys R."/>
            <person name="Dunand C."/>
            <person name="Henrissat B."/>
            <person name="Grigoriev I.V."/>
            <person name="Hibbett D."/>
            <person name="Nagy L.G."/>
            <person name="Martin F.M."/>
        </authorList>
    </citation>
    <scope>NUCLEOTIDE SEQUENCE</scope>
    <source>
        <strain evidence="2">UP504</strain>
    </source>
</reference>
<sequence>MSPAPRTPQPESADAVSIPDHPIHLNLMHPLNMPPLPSLSSSTTSRPWNSVDSRGAWIVPLVGPALHSTGTPASTLASRSLLPPAPDTPSAVMNPNTSTASMFPAVPPATRPLVEQIRILWTPESLPQFWSLLIRIRKKAVLGPIGFSLEREDLVNLIKHEHLPHPQGPSLISSSHGSVSAHPSGGRHRAGKQTQRHEWIKIYCESRYALRLRTILEHFRAVESFEGPSSSAGVKGRSNADHGVSEPASALATGDSKVDERSRKILLGTKLVFVDDLGRPAIVS</sequence>
<proteinExistence type="predicted"/>
<accession>A0A9P6DYR8</accession>
<evidence type="ECO:0000313" key="2">
    <source>
        <dbReference type="EMBL" id="KAF9518752.1"/>
    </source>
</evidence>
<organism evidence="2 3">
    <name type="scientific">Hydnum rufescens UP504</name>
    <dbReference type="NCBI Taxonomy" id="1448309"/>
    <lineage>
        <taxon>Eukaryota</taxon>
        <taxon>Fungi</taxon>
        <taxon>Dikarya</taxon>
        <taxon>Basidiomycota</taxon>
        <taxon>Agaricomycotina</taxon>
        <taxon>Agaricomycetes</taxon>
        <taxon>Cantharellales</taxon>
        <taxon>Hydnaceae</taxon>
        <taxon>Hydnum</taxon>
    </lineage>
</organism>
<name>A0A9P6DYR8_9AGAM</name>
<dbReference type="Proteomes" id="UP000886523">
    <property type="component" value="Unassembled WGS sequence"/>
</dbReference>
<dbReference type="AlphaFoldDB" id="A0A9P6DYR8"/>
<feature type="region of interest" description="Disordered" evidence="1">
    <location>
        <begin position="226"/>
        <end position="255"/>
    </location>
</feature>
<dbReference type="OrthoDB" id="3143319at2759"/>
<feature type="region of interest" description="Disordered" evidence="1">
    <location>
        <begin position="166"/>
        <end position="192"/>
    </location>
</feature>
<evidence type="ECO:0000256" key="1">
    <source>
        <dbReference type="SAM" id="MobiDB-lite"/>
    </source>
</evidence>
<evidence type="ECO:0000313" key="3">
    <source>
        <dbReference type="Proteomes" id="UP000886523"/>
    </source>
</evidence>
<comment type="caution">
    <text evidence="2">The sequence shown here is derived from an EMBL/GenBank/DDBJ whole genome shotgun (WGS) entry which is preliminary data.</text>
</comment>